<proteinExistence type="predicted"/>
<dbReference type="OrthoDB" id="10595207at2759"/>
<evidence type="ECO:0000313" key="4">
    <source>
        <dbReference type="Proteomes" id="UP000276215"/>
    </source>
</evidence>
<keyword evidence="2" id="KW-0472">Membrane</keyword>
<feature type="transmembrane region" description="Helical" evidence="2">
    <location>
        <begin position="54"/>
        <end position="75"/>
    </location>
</feature>
<evidence type="ECO:0000313" key="3">
    <source>
        <dbReference type="EMBL" id="RPB01720.1"/>
    </source>
</evidence>
<keyword evidence="2" id="KW-1133">Transmembrane helix</keyword>
<dbReference type="AlphaFoldDB" id="A0A3N4JTR6"/>
<accession>A0A3N4JTR6</accession>
<keyword evidence="2" id="KW-0812">Transmembrane</keyword>
<feature type="region of interest" description="Disordered" evidence="1">
    <location>
        <begin position="12"/>
        <end position="35"/>
    </location>
</feature>
<protein>
    <submittedName>
        <fullName evidence="3">Uncharacterized protein</fullName>
    </submittedName>
</protein>
<sequence>MNAGGRLSYIRNSTSPALAPTSDVDSRQNGSGTPSLSLSLYPHTLPVRRSHQTSSMICTVLYSFFIFYSQGTGLMRVQVHTYRTYIPYITGSSQSVQINIIFLLFYKLLNFALGGLYSISPFPHVPSPFGSAHTLTHTIYCEARAPPLVVVVSS</sequence>
<keyword evidence="4" id="KW-1185">Reference proteome</keyword>
<gene>
    <name evidence="3" type="ORF">L873DRAFT_596225</name>
</gene>
<feature type="transmembrane region" description="Helical" evidence="2">
    <location>
        <begin position="96"/>
        <end position="119"/>
    </location>
</feature>
<dbReference type="Proteomes" id="UP000276215">
    <property type="component" value="Unassembled WGS sequence"/>
</dbReference>
<evidence type="ECO:0000256" key="2">
    <source>
        <dbReference type="SAM" id="Phobius"/>
    </source>
</evidence>
<evidence type="ECO:0000256" key="1">
    <source>
        <dbReference type="SAM" id="MobiDB-lite"/>
    </source>
</evidence>
<reference evidence="3 4" key="1">
    <citation type="journal article" date="2018" name="Nat. Ecol. Evol.">
        <title>Pezizomycetes genomes reveal the molecular basis of ectomycorrhizal truffle lifestyle.</title>
        <authorList>
            <person name="Murat C."/>
            <person name="Payen T."/>
            <person name="Noel B."/>
            <person name="Kuo A."/>
            <person name="Morin E."/>
            <person name="Chen J."/>
            <person name="Kohler A."/>
            <person name="Krizsan K."/>
            <person name="Balestrini R."/>
            <person name="Da Silva C."/>
            <person name="Montanini B."/>
            <person name="Hainaut M."/>
            <person name="Levati E."/>
            <person name="Barry K.W."/>
            <person name="Belfiori B."/>
            <person name="Cichocki N."/>
            <person name="Clum A."/>
            <person name="Dockter R.B."/>
            <person name="Fauchery L."/>
            <person name="Guy J."/>
            <person name="Iotti M."/>
            <person name="Le Tacon F."/>
            <person name="Lindquist E.A."/>
            <person name="Lipzen A."/>
            <person name="Malagnac F."/>
            <person name="Mello A."/>
            <person name="Molinier V."/>
            <person name="Miyauchi S."/>
            <person name="Poulain J."/>
            <person name="Riccioni C."/>
            <person name="Rubini A."/>
            <person name="Sitrit Y."/>
            <person name="Splivallo R."/>
            <person name="Traeger S."/>
            <person name="Wang M."/>
            <person name="Zifcakova L."/>
            <person name="Wipf D."/>
            <person name="Zambonelli A."/>
            <person name="Paolocci F."/>
            <person name="Nowrousian M."/>
            <person name="Ottonello S."/>
            <person name="Baldrian P."/>
            <person name="Spatafora J.W."/>
            <person name="Henrissat B."/>
            <person name="Nagy L.G."/>
            <person name="Aury J.M."/>
            <person name="Wincker P."/>
            <person name="Grigoriev I.V."/>
            <person name="Bonfante P."/>
            <person name="Martin F.M."/>
        </authorList>
    </citation>
    <scope>NUCLEOTIDE SEQUENCE [LARGE SCALE GENOMIC DNA]</scope>
    <source>
        <strain evidence="3 4">120613-1</strain>
    </source>
</reference>
<organism evidence="3 4">
    <name type="scientific">Choiromyces venosus 120613-1</name>
    <dbReference type="NCBI Taxonomy" id="1336337"/>
    <lineage>
        <taxon>Eukaryota</taxon>
        <taxon>Fungi</taxon>
        <taxon>Dikarya</taxon>
        <taxon>Ascomycota</taxon>
        <taxon>Pezizomycotina</taxon>
        <taxon>Pezizomycetes</taxon>
        <taxon>Pezizales</taxon>
        <taxon>Tuberaceae</taxon>
        <taxon>Choiromyces</taxon>
    </lineage>
</organism>
<name>A0A3N4JTR6_9PEZI</name>
<dbReference type="EMBL" id="ML120371">
    <property type="protein sequence ID" value="RPB01720.1"/>
    <property type="molecule type" value="Genomic_DNA"/>
</dbReference>